<dbReference type="OrthoDB" id="3405119at2"/>
<reference evidence="2 3" key="1">
    <citation type="submission" date="2018-05" db="EMBL/GenBank/DDBJ databases">
        <title>Micromonosporas from Atacama Desert.</title>
        <authorList>
            <person name="Carro L."/>
            <person name="Golinska P."/>
            <person name="Klenk H.-P."/>
            <person name="Goodfellow M."/>
        </authorList>
    </citation>
    <scope>NUCLEOTIDE SEQUENCE [LARGE SCALE GENOMIC DNA]</scope>
    <source>
        <strain evidence="2 3">4G51</strain>
    </source>
</reference>
<feature type="signal peptide" evidence="1">
    <location>
        <begin position="1"/>
        <end position="37"/>
    </location>
</feature>
<dbReference type="AlphaFoldDB" id="A0A317DJH6"/>
<accession>A0A317DJH6</accession>
<feature type="chain" id="PRO_5038967830" evidence="1">
    <location>
        <begin position="38"/>
        <end position="235"/>
    </location>
</feature>
<keyword evidence="1" id="KW-0732">Signal</keyword>
<comment type="caution">
    <text evidence="2">The sequence shown here is derived from an EMBL/GenBank/DDBJ whole genome shotgun (WGS) entry which is preliminary data.</text>
</comment>
<gene>
    <name evidence="2" type="ORF">DKT69_18810</name>
</gene>
<sequence>MNDNGHLFSRRRLLAGAAAASAVTVTGVAGAPTAATAASPTAATPLVSRGRIATATLHAPGGAATTGRFQADFHDRLAGWLAFWSANSPHVWSAPVQVVGRVDPAGDAFTLHAIRYRRDDGLHDGFAAGRMDGSHWATLASLHHHFPTVTVLAGGAVRVGDGVAGFTGSPAQVAFAVAACRELWGDRSAGRARWREHANRALTRAGQHVDVASRSGWAAFTRTSLRRGLGTESYE</sequence>
<protein>
    <submittedName>
        <fullName evidence="2">Uncharacterized protein</fullName>
    </submittedName>
</protein>
<evidence type="ECO:0000313" key="3">
    <source>
        <dbReference type="Proteomes" id="UP000246050"/>
    </source>
</evidence>
<dbReference type="PROSITE" id="PS51318">
    <property type="entry name" value="TAT"/>
    <property type="match status" value="1"/>
</dbReference>
<organism evidence="2 3">
    <name type="scientific">Micromonospora sicca</name>
    <dbReference type="NCBI Taxonomy" id="2202420"/>
    <lineage>
        <taxon>Bacteria</taxon>
        <taxon>Bacillati</taxon>
        <taxon>Actinomycetota</taxon>
        <taxon>Actinomycetes</taxon>
        <taxon>Micromonosporales</taxon>
        <taxon>Micromonosporaceae</taxon>
        <taxon>Micromonospora</taxon>
    </lineage>
</organism>
<evidence type="ECO:0000313" key="2">
    <source>
        <dbReference type="EMBL" id="PWR13896.1"/>
    </source>
</evidence>
<dbReference type="InterPro" id="IPR006311">
    <property type="entry name" value="TAT_signal"/>
</dbReference>
<proteinExistence type="predicted"/>
<name>A0A317DJH6_9ACTN</name>
<dbReference type="EMBL" id="QGKS01000253">
    <property type="protein sequence ID" value="PWR13896.1"/>
    <property type="molecule type" value="Genomic_DNA"/>
</dbReference>
<evidence type="ECO:0000256" key="1">
    <source>
        <dbReference type="SAM" id="SignalP"/>
    </source>
</evidence>
<dbReference type="Proteomes" id="UP000246050">
    <property type="component" value="Unassembled WGS sequence"/>
</dbReference>